<dbReference type="EMBL" id="JAPFFJ010000004">
    <property type="protein sequence ID" value="KAJ6430405.1"/>
    <property type="molecule type" value="Genomic_DNA"/>
</dbReference>
<evidence type="ECO:0000256" key="5">
    <source>
        <dbReference type="ARBA" id="ARBA00022989"/>
    </source>
</evidence>
<evidence type="ECO:0000313" key="12">
    <source>
        <dbReference type="Proteomes" id="UP001162972"/>
    </source>
</evidence>
<feature type="chain" id="PRO_5042133777" description="LysM domain-containing protein" evidence="9">
    <location>
        <begin position="25"/>
        <end position="343"/>
    </location>
</feature>
<dbReference type="PROSITE" id="PS51782">
    <property type="entry name" value="LYSM"/>
    <property type="match status" value="1"/>
</dbReference>
<keyword evidence="7" id="KW-1015">Disulfide bond</keyword>
<dbReference type="GO" id="GO:0045087">
    <property type="term" value="P:innate immune response"/>
    <property type="evidence" value="ECO:0007669"/>
    <property type="project" value="InterPro"/>
</dbReference>
<name>A0AAD6PIL4_9ROSI</name>
<keyword evidence="5" id="KW-1133">Transmembrane helix</keyword>
<accession>A0AAD6PIL4</accession>
<dbReference type="PANTHER" id="PTHR46204:SF8">
    <property type="entry name" value="PROTEIN KINASE DOMAIN-CONTAINING PROTEIN"/>
    <property type="match status" value="1"/>
</dbReference>
<dbReference type="Gene3D" id="3.30.200.20">
    <property type="entry name" value="Phosphorylase Kinase, domain 1"/>
    <property type="match status" value="1"/>
</dbReference>
<dbReference type="InterPro" id="IPR011009">
    <property type="entry name" value="Kinase-like_dom_sf"/>
</dbReference>
<dbReference type="PANTHER" id="PTHR46204">
    <property type="entry name" value="CHITIN ELICITOR RECEPTOR KINASE 1-RELATED"/>
    <property type="match status" value="1"/>
</dbReference>
<evidence type="ECO:0000313" key="11">
    <source>
        <dbReference type="EMBL" id="KAJ6430405.1"/>
    </source>
</evidence>
<keyword evidence="8" id="KW-0067">ATP-binding</keyword>
<dbReference type="InterPro" id="IPR036779">
    <property type="entry name" value="LysM_dom_sf"/>
</dbReference>
<evidence type="ECO:0000256" key="4">
    <source>
        <dbReference type="ARBA" id="ARBA00022729"/>
    </source>
</evidence>
<evidence type="ECO:0000259" key="10">
    <source>
        <dbReference type="PROSITE" id="PS51782"/>
    </source>
</evidence>
<dbReference type="InterPro" id="IPR017441">
    <property type="entry name" value="Protein_kinase_ATP_BS"/>
</dbReference>
<keyword evidence="6" id="KW-0472">Membrane</keyword>
<gene>
    <name evidence="11" type="ORF">OIU84_021741</name>
</gene>
<sequence length="343" mass="38453">MAFHNFLPGLLVTLLATLLAIVFSSDDYTNSQNMYPFTCSDSEVIRICNASLYHTNYDGLQKEQLASIYGVSPSRIISISSASRQDYLVTVPCSCKNINGTVGYFYDAIHNVSQGEMFFNVSARIFNGQAWWVEDEARLFNPGYNFSMHLLCGCTRSKSQIVVTYTVQLHDTLSDISSRLSSTAGGIQSMNINLIKNPSSVNVDRVLFVPMGSIPASRKAFESEKPVIFSLEESEEATKSFAKTKKIGEGGYGCVYHGFLRGQEAAVKKMRSNKSPEFFAELKVLCKIHHIMWFTKKFEDQDPETALADVIDKNLRNSYPMEDAYKDTLVDEENEKSVNDKVD</sequence>
<dbReference type="Gene3D" id="3.10.350.10">
    <property type="entry name" value="LysM domain"/>
    <property type="match status" value="1"/>
</dbReference>
<dbReference type="PROSITE" id="PS00107">
    <property type="entry name" value="PROTEIN_KINASE_ATP"/>
    <property type="match status" value="1"/>
</dbReference>
<feature type="domain" description="LysM" evidence="10">
    <location>
        <begin position="163"/>
        <end position="209"/>
    </location>
</feature>
<evidence type="ECO:0000256" key="3">
    <source>
        <dbReference type="ARBA" id="ARBA00022692"/>
    </source>
</evidence>
<dbReference type="Pfam" id="PF01476">
    <property type="entry name" value="LysM"/>
    <property type="match status" value="1"/>
</dbReference>
<comment type="caution">
    <text evidence="11">The sequence shown here is derived from an EMBL/GenBank/DDBJ whole genome shotgun (WGS) entry which is preliminary data.</text>
</comment>
<dbReference type="AlphaFoldDB" id="A0AAD6PIL4"/>
<keyword evidence="2" id="KW-1003">Cell membrane</keyword>
<evidence type="ECO:0000256" key="6">
    <source>
        <dbReference type="ARBA" id="ARBA00023136"/>
    </source>
</evidence>
<keyword evidence="3" id="KW-0812">Transmembrane</keyword>
<dbReference type="InterPro" id="IPR044812">
    <property type="entry name" value="CERK1/LYK3-like"/>
</dbReference>
<comment type="subcellular location">
    <subcellularLocation>
        <location evidence="1">Cell membrane</location>
        <topology evidence="1">Single-pass membrane protein</topology>
    </subcellularLocation>
</comment>
<evidence type="ECO:0000256" key="1">
    <source>
        <dbReference type="ARBA" id="ARBA00004162"/>
    </source>
</evidence>
<dbReference type="InterPro" id="IPR018392">
    <property type="entry name" value="LysM"/>
</dbReference>
<organism evidence="11 12">
    <name type="scientific">Salix udensis</name>
    <dbReference type="NCBI Taxonomy" id="889485"/>
    <lineage>
        <taxon>Eukaryota</taxon>
        <taxon>Viridiplantae</taxon>
        <taxon>Streptophyta</taxon>
        <taxon>Embryophyta</taxon>
        <taxon>Tracheophyta</taxon>
        <taxon>Spermatophyta</taxon>
        <taxon>Magnoliopsida</taxon>
        <taxon>eudicotyledons</taxon>
        <taxon>Gunneridae</taxon>
        <taxon>Pentapetalae</taxon>
        <taxon>rosids</taxon>
        <taxon>fabids</taxon>
        <taxon>Malpighiales</taxon>
        <taxon>Salicaceae</taxon>
        <taxon>Saliceae</taxon>
        <taxon>Salix</taxon>
    </lineage>
</organism>
<protein>
    <recommendedName>
        <fullName evidence="10">LysM domain-containing protein</fullName>
    </recommendedName>
</protein>
<dbReference type="SMART" id="SM00257">
    <property type="entry name" value="LysM"/>
    <property type="match status" value="1"/>
</dbReference>
<evidence type="ECO:0000256" key="9">
    <source>
        <dbReference type="SAM" id="SignalP"/>
    </source>
</evidence>
<dbReference type="Proteomes" id="UP001162972">
    <property type="component" value="Chromosome 8"/>
</dbReference>
<evidence type="ECO:0000256" key="2">
    <source>
        <dbReference type="ARBA" id="ARBA00022475"/>
    </source>
</evidence>
<reference evidence="11 12" key="1">
    <citation type="journal article" date="2023" name="Int. J. Mol. Sci.">
        <title>De Novo Assembly and Annotation of 11 Diverse Shrub Willow (Salix) Genomes Reveals Novel Gene Organization in Sex-Linked Regions.</title>
        <authorList>
            <person name="Hyden B."/>
            <person name="Feng K."/>
            <person name="Yates T.B."/>
            <person name="Jawdy S."/>
            <person name="Cereghino C."/>
            <person name="Smart L.B."/>
            <person name="Muchero W."/>
        </authorList>
    </citation>
    <scope>NUCLEOTIDE SEQUENCE [LARGE SCALE GENOMIC DNA]</scope>
    <source>
        <tissue evidence="11">Shoot tip</tissue>
    </source>
</reference>
<dbReference type="GO" id="GO:0005524">
    <property type="term" value="F:ATP binding"/>
    <property type="evidence" value="ECO:0007669"/>
    <property type="project" value="UniProtKB-UniRule"/>
</dbReference>
<feature type="signal peptide" evidence="9">
    <location>
        <begin position="1"/>
        <end position="24"/>
    </location>
</feature>
<dbReference type="SUPFAM" id="SSF56112">
    <property type="entry name" value="Protein kinase-like (PK-like)"/>
    <property type="match status" value="1"/>
</dbReference>
<keyword evidence="12" id="KW-1185">Reference proteome</keyword>
<evidence type="ECO:0000256" key="8">
    <source>
        <dbReference type="PROSITE-ProRule" id="PRU10141"/>
    </source>
</evidence>
<feature type="binding site" evidence="8">
    <location>
        <position position="269"/>
    </location>
    <ligand>
        <name>ATP</name>
        <dbReference type="ChEBI" id="CHEBI:30616"/>
    </ligand>
</feature>
<dbReference type="GO" id="GO:0019199">
    <property type="term" value="F:transmembrane receptor protein kinase activity"/>
    <property type="evidence" value="ECO:0007669"/>
    <property type="project" value="InterPro"/>
</dbReference>
<keyword evidence="8" id="KW-0547">Nucleotide-binding</keyword>
<evidence type="ECO:0000256" key="7">
    <source>
        <dbReference type="ARBA" id="ARBA00023157"/>
    </source>
</evidence>
<keyword evidence="4 9" id="KW-0732">Signal</keyword>
<proteinExistence type="predicted"/>
<dbReference type="GO" id="GO:0005886">
    <property type="term" value="C:plasma membrane"/>
    <property type="evidence" value="ECO:0007669"/>
    <property type="project" value="UniProtKB-SubCell"/>
</dbReference>